<dbReference type="Gene3D" id="2.40.50.140">
    <property type="entry name" value="Nucleic acid-binding proteins"/>
    <property type="match status" value="1"/>
</dbReference>
<dbReference type="InterPro" id="IPR031327">
    <property type="entry name" value="MCM"/>
</dbReference>
<evidence type="ECO:0000256" key="10">
    <source>
        <dbReference type="ARBA" id="ARBA00047995"/>
    </source>
</evidence>
<dbReference type="EMBL" id="JALJOT010000006">
    <property type="protein sequence ID" value="KAK9909530.1"/>
    <property type="molecule type" value="Genomic_DNA"/>
</dbReference>
<dbReference type="InterPro" id="IPR027417">
    <property type="entry name" value="P-loop_NTPase"/>
</dbReference>
<dbReference type="EC" id="3.6.4.12" evidence="12"/>
<dbReference type="PANTHER" id="PTHR11630">
    <property type="entry name" value="DNA REPLICATION LICENSING FACTOR MCM FAMILY MEMBER"/>
    <property type="match status" value="1"/>
</dbReference>
<keyword evidence="3 12" id="KW-0235">DNA replication</keyword>
<feature type="region of interest" description="Disordered" evidence="13">
    <location>
        <begin position="1"/>
        <end position="37"/>
    </location>
</feature>
<evidence type="ECO:0000256" key="9">
    <source>
        <dbReference type="ARBA" id="ARBA00023242"/>
    </source>
</evidence>
<dbReference type="Gene3D" id="2.20.28.10">
    <property type="match status" value="1"/>
</dbReference>
<proteinExistence type="inferred from homology"/>
<feature type="compositionally biased region" description="Low complexity" evidence="13">
    <location>
        <begin position="1"/>
        <end position="14"/>
    </location>
</feature>
<evidence type="ECO:0000256" key="6">
    <source>
        <dbReference type="ARBA" id="ARBA00022806"/>
    </source>
</evidence>
<evidence type="ECO:0000256" key="1">
    <source>
        <dbReference type="ARBA" id="ARBA00004123"/>
    </source>
</evidence>
<name>A0ABR2YR28_9CHLO</name>
<dbReference type="InterPro" id="IPR008047">
    <property type="entry name" value="MCM_4"/>
</dbReference>
<evidence type="ECO:0000256" key="7">
    <source>
        <dbReference type="ARBA" id="ARBA00022840"/>
    </source>
</evidence>
<keyword evidence="7 11" id="KW-0067">ATP-binding</keyword>
<dbReference type="InterPro" id="IPR001208">
    <property type="entry name" value="MCM_dom"/>
</dbReference>
<organism evidence="15 16">
    <name type="scientific">Coccomyxa subellipsoidea</name>
    <dbReference type="NCBI Taxonomy" id="248742"/>
    <lineage>
        <taxon>Eukaryota</taxon>
        <taxon>Viridiplantae</taxon>
        <taxon>Chlorophyta</taxon>
        <taxon>core chlorophytes</taxon>
        <taxon>Trebouxiophyceae</taxon>
        <taxon>Trebouxiophyceae incertae sedis</taxon>
        <taxon>Coccomyxaceae</taxon>
        <taxon>Coccomyxa</taxon>
    </lineage>
</organism>
<dbReference type="PRINTS" id="PR01660">
    <property type="entry name" value="MCMPROTEIN4"/>
</dbReference>
<dbReference type="InterPro" id="IPR041562">
    <property type="entry name" value="MCM_lid"/>
</dbReference>
<evidence type="ECO:0000256" key="12">
    <source>
        <dbReference type="RuleBase" id="RU368062"/>
    </source>
</evidence>
<comment type="function">
    <text evidence="12">Acts as component of the MCM2-7 complex (MCM complex) which is the replicative helicase essential for 'once per cell cycle' DNA replication initiation and elongation in eukaryotic cells. The active ATPase sites in the MCM2-7 ring are formed through the interaction surfaces of two neighboring subunits such that a critical structure of a conserved arginine finger motif is provided in trans relative to the ATP-binding site of the Walker A box of the adjacent subunit. The six ATPase active sites, however, are likely to contribute differentially to the complex helicase activity.</text>
</comment>
<comment type="similarity">
    <text evidence="2 11">Belongs to the MCM family.</text>
</comment>
<dbReference type="CDD" id="cd17755">
    <property type="entry name" value="MCM4"/>
    <property type="match status" value="1"/>
</dbReference>
<dbReference type="PANTHER" id="PTHR11630:SF66">
    <property type="entry name" value="DNA REPLICATION LICENSING FACTOR MCM4"/>
    <property type="match status" value="1"/>
</dbReference>
<reference evidence="15 16" key="1">
    <citation type="journal article" date="2024" name="Nat. Commun.">
        <title>Phylogenomics reveals the evolutionary origins of lichenization in chlorophyte algae.</title>
        <authorList>
            <person name="Puginier C."/>
            <person name="Libourel C."/>
            <person name="Otte J."/>
            <person name="Skaloud P."/>
            <person name="Haon M."/>
            <person name="Grisel S."/>
            <person name="Petersen M."/>
            <person name="Berrin J.G."/>
            <person name="Delaux P.M."/>
            <person name="Dal Grande F."/>
            <person name="Keller J."/>
        </authorList>
    </citation>
    <scope>NUCLEOTIDE SEQUENCE [LARGE SCALE GENOMIC DNA]</scope>
    <source>
        <strain evidence="15 16">SAG 216-7</strain>
    </source>
</reference>
<dbReference type="Gene3D" id="3.40.50.300">
    <property type="entry name" value="P-loop containing nucleotide triphosphate hydrolases"/>
    <property type="match status" value="1"/>
</dbReference>
<dbReference type="Pfam" id="PF00493">
    <property type="entry name" value="MCM"/>
    <property type="match status" value="1"/>
</dbReference>
<sequence length="787" mass="86843">MSEGPEPSGSLGPQPSLPPLPSSMQRSGGSDEGQNRRFSLSFSQGAPFSGVSGVSEDYDNENFIWGTTIRAHQITRELEHFFLNYTEEDADEAKYITLLREMHASGEGMLNVDCHDLHTYNPELYSKLIKYPSEVITLMDGAVKLVYADIAQTQAENAEVQANVFNLMERKVIRDLDPDDIDRLVSVSGMVTRCSNIIPEVSHACFKCDNCQHEELVQNILGHIEEPKICPSCAKKWMMKMVHNRSIYLNKQIVKMQENPNAIPEGETPHNVTLMCYDPMTDMTKPGDRITVTGIYKAHPLRVNPRLRMLKTVYKANIDIVHIQRDETSTLFSVSERGPMNSDEGQPGNAQDTQNDGLFQAGNESREEVEAKEAEMRALGAEPDIYDKLMNSVAPSIWQMDDVKKGILCQLFGGSSKEFSGGRVRGEINVLLVGDPGVSKSQLLSYVNKLAPRGIYTSGRGSSAVGLTAYVSKDQETKEMVLESGALVLSDRGICCIDEFDKMSDAARSMLHEVMEQQTVSVAKAGIIATLNARTSVLASANPVGSRYNPRLSIVDNLHLPPSLISRFDLIYLVLDKADEANDRRLARHLLSLHYPDADAAAQAPIPIDQLRDFIAYARNNCHPELSPEAATDIVDGYMNMRRMGSSRKTITATPRQLESLIRISEALARMRLSPTVERQDAAEALRLMQVAIQQAATDPVTGAIDMDLIQTGVSASERIARGQLAQEIKKLLISKPAGMTFEEMTAAIANQASVQVDQTAIRRAVDTILEEISVVGNHLKHKNAIA</sequence>
<accession>A0ABR2YR28</accession>
<evidence type="ECO:0000313" key="16">
    <source>
        <dbReference type="Proteomes" id="UP001491310"/>
    </source>
</evidence>
<dbReference type="Gene3D" id="3.30.1640.10">
    <property type="entry name" value="mini-chromosome maintenance (MCM) complex, chain A, domain 1"/>
    <property type="match status" value="1"/>
</dbReference>
<keyword evidence="5 12" id="KW-0378">Hydrolase</keyword>
<feature type="domain" description="MCM C-terminal AAA(+) ATPase" evidence="14">
    <location>
        <begin position="385"/>
        <end position="590"/>
    </location>
</feature>
<evidence type="ECO:0000256" key="3">
    <source>
        <dbReference type="ARBA" id="ARBA00022705"/>
    </source>
</evidence>
<evidence type="ECO:0000256" key="5">
    <source>
        <dbReference type="ARBA" id="ARBA00022801"/>
    </source>
</evidence>
<comment type="catalytic activity">
    <reaction evidence="10 12">
        <text>ATP + H2O = ADP + phosphate + H(+)</text>
        <dbReference type="Rhea" id="RHEA:13065"/>
        <dbReference type="ChEBI" id="CHEBI:15377"/>
        <dbReference type="ChEBI" id="CHEBI:15378"/>
        <dbReference type="ChEBI" id="CHEBI:30616"/>
        <dbReference type="ChEBI" id="CHEBI:43474"/>
        <dbReference type="ChEBI" id="CHEBI:456216"/>
        <dbReference type="EC" id="3.6.4.12"/>
    </reaction>
</comment>
<feature type="region of interest" description="Disordered" evidence="13">
    <location>
        <begin position="334"/>
        <end position="358"/>
    </location>
</feature>
<dbReference type="PRINTS" id="PR01657">
    <property type="entry name" value="MCMFAMILY"/>
</dbReference>
<dbReference type="Proteomes" id="UP001491310">
    <property type="component" value="Unassembled WGS sequence"/>
</dbReference>
<dbReference type="SMART" id="SM00350">
    <property type="entry name" value="MCM"/>
    <property type="match status" value="1"/>
</dbReference>
<feature type="compositionally biased region" description="Polar residues" evidence="13">
    <location>
        <begin position="348"/>
        <end position="357"/>
    </location>
</feature>
<evidence type="ECO:0000256" key="13">
    <source>
        <dbReference type="SAM" id="MobiDB-lite"/>
    </source>
</evidence>
<evidence type="ECO:0000256" key="11">
    <source>
        <dbReference type="RuleBase" id="RU004070"/>
    </source>
</evidence>
<dbReference type="InterPro" id="IPR012340">
    <property type="entry name" value="NA-bd_OB-fold"/>
</dbReference>
<dbReference type="Pfam" id="PF14551">
    <property type="entry name" value="MCM_N"/>
    <property type="match status" value="1"/>
</dbReference>
<evidence type="ECO:0000313" key="15">
    <source>
        <dbReference type="EMBL" id="KAK9909530.1"/>
    </source>
</evidence>
<keyword evidence="6 12" id="KW-0347">Helicase</keyword>
<dbReference type="Pfam" id="PF17855">
    <property type="entry name" value="MCM_lid"/>
    <property type="match status" value="1"/>
</dbReference>
<dbReference type="InterPro" id="IPR033762">
    <property type="entry name" value="MCM_OB"/>
</dbReference>
<comment type="subcellular location">
    <subcellularLocation>
        <location evidence="1">Nucleus</location>
    </subcellularLocation>
</comment>
<gene>
    <name evidence="15" type="ORF">WJX75_003720</name>
</gene>
<dbReference type="Pfam" id="PF17207">
    <property type="entry name" value="MCM_OB"/>
    <property type="match status" value="1"/>
</dbReference>
<protein>
    <recommendedName>
        <fullName evidence="12">DNA replication licensing factor MCM4</fullName>
        <ecNumber evidence="12">3.6.4.12</ecNumber>
    </recommendedName>
</protein>
<dbReference type="SUPFAM" id="SSF50249">
    <property type="entry name" value="Nucleic acid-binding proteins"/>
    <property type="match status" value="1"/>
</dbReference>
<keyword evidence="4 11" id="KW-0547">Nucleotide-binding</keyword>
<keyword evidence="16" id="KW-1185">Reference proteome</keyword>
<comment type="caution">
    <text evidence="15">The sequence shown here is derived from an EMBL/GenBank/DDBJ whole genome shotgun (WGS) entry which is preliminary data.</text>
</comment>
<evidence type="ECO:0000256" key="2">
    <source>
        <dbReference type="ARBA" id="ARBA00008010"/>
    </source>
</evidence>
<dbReference type="PROSITE" id="PS50051">
    <property type="entry name" value="MCM_2"/>
    <property type="match status" value="1"/>
</dbReference>
<evidence type="ECO:0000256" key="8">
    <source>
        <dbReference type="ARBA" id="ARBA00023125"/>
    </source>
</evidence>
<dbReference type="InterPro" id="IPR018525">
    <property type="entry name" value="MCM_CS"/>
</dbReference>
<dbReference type="InterPro" id="IPR027925">
    <property type="entry name" value="MCM_N"/>
</dbReference>
<keyword evidence="8 11" id="KW-0238">DNA-binding</keyword>
<comment type="subunit">
    <text evidence="12">Component of the MCM2-7 complex.</text>
</comment>
<evidence type="ECO:0000259" key="14">
    <source>
        <dbReference type="PROSITE" id="PS50051"/>
    </source>
</evidence>
<keyword evidence="9 12" id="KW-0539">Nucleus</keyword>
<evidence type="ECO:0000256" key="4">
    <source>
        <dbReference type="ARBA" id="ARBA00022741"/>
    </source>
</evidence>
<dbReference type="SUPFAM" id="SSF52540">
    <property type="entry name" value="P-loop containing nucleoside triphosphate hydrolases"/>
    <property type="match status" value="1"/>
</dbReference>
<dbReference type="PROSITE" id="PS00847">
    <property type="entry name" value="MCM_1"/>
    <property type="match status" value="1"/>
</dbReference>